<organism evidence="1 2">
    <name type="scientific">Halobacillus halophilus (strain ATCC 35676 / DSM 2266 / JCM 20832 / KCTC 3685 / LMG 17431 / NBRC 102448 / NCIMB 2269)</name>
    <name type="common">Sporosarcina halophila</name>
    <dbReference type="NCBI Taxonomy" id="866895"/>
    <lineage>
        <taxon>Bacteria</taxon>
        <taxon>Bacillati</taxon>
        <taxon>Bacillota</taxon>
        <taxon>Bacilli</taxon>
        <taxon>Bacillales</taxon>
        <taxon>Bacillaceae</taxon>
        <taxon>Halobacillus</taxon>
    </lineage>
</organism>
<dbReference type="PATRIC" id="fig|866895.3.peg.3665"/>
<protein>
    <submittedName>
        <fullName evidence="1">Uncharacterized protein</fullName>
    </submittedName>
</protein>
<evidence type="ECO:0000313" key="1">
    <source>
        <dbReference type="EMBL" id="CCG46970.1"/>
    </source>
</evidence>
<dbReference type="HOGENOM" id="CLU_3270926_0_0_9"/>
<dbReference type="Proteomes" id="UP000007397">
    <property type="component" value="Chromosome"/>
</dbReference>
<proteinExistence type="predicted"/>
<dbReference type="EMBL" id="HE717023">
    <property type="protein sequence ID" value="CCG46970.1"/>
    <property type="molecule type" value="Genomic_DNA"/>
</dbReference>
<dbReference type="AlphaFoldDB" id="I0JS49"/>
<evidence type="ECO:0000313" key="2">
    <source>
        <dbReference type="Proteomes" id="UP000007397"/>
    </source>
</evidence>
<dbReference type="KEGG" id="hhd:HBHAL_4632"/>
<name>I0JS49_HALH3</name>
<reference evidence="1 2" key="1">
    <citation type="journal article" date="2013" name="Environ. Microbiol.">
        <title>Chloride and organic osmolytes: a hybrid strategy to cope with elevated salinities by the moderately halophilic, chloride-dependent bacterium Halobacillus halophilus.</title>
        <authorList>
            <person name="Saum S.H."/>
            <person name="Pfeiffer F."/>
            <person name="Palm P."/>
            <person name="Rampp M."/>
            <person name="Schuster S.C."/>
            <person name="Muller V."/>
            <person name="Oesterhelt D."/>
        </authorList>
    </citation>
    <scope>NUCLEOTIDE SEQUENCE [LARGE SCALE GENOMIC DNA]</scope>
    <source>
        <strain evidence="2">ATCC 35676 / DSM 2266 / JCM 20832 / KCTC 3685 / LMG 17431 / NBRC 102448 / NCIMB 2269</strain>
    </source>
</reference>
<gene>
    <name evidence="1" type="ordered locus">HBHAL_4632</name>
</gene>
<accession>I0JS49</accession>
<sequence length="41" mass="4423">MTGGRALPFMVVLKLVEAGQGTSTFERPVHTTLIKVLPLLT</sequence>
<keyword evidence="2" id="KW-1185">Reference proteome</keyword>